<dbReference type="Pfam" id="PF14559">
    <property type="entry name" value="TPR_19"/>
    <property type="match status" value="1"/>
</dbReference>
<name>A0ABV7VIF6_9PROT</name>
<dbReference type="Pfam" id="PF13432">
    <property type="entry name" value="TPR_16"/>
    <property type="match status" value="2"/>
</dbReference>
<dbReference type="Proteomes" id="UP001595711">
    <property type="component" value="Unassembled WGS sequence"/>
</dbReference>
<evidence type="ECO:0000313" key="5">
    <source>
        <dbReference type="Proteomes" id="UP001595711"/>
    </source>
</evidence>
<sequence>MAEQIDSVASRLQSALDAHDRGDLDAARKGYEAVLQQAADHPDALHLLGVIADQQGRHEEAVGLINRAIARAPRMAVYHGNLGNALLSLGREDEAEAAYRMALTIDPRFADGHVNLGNLLASRGDDIGATRHYTAALEAMPRNAAAHLGLGRLQMRRRQPGDALPHLVAAVKGLPSDAVARDLLAIALRLLARYPEALLQHRKAIALAPADLRYRENLANTLAAIDTPKSCAAAIAEFRAVLMLKPDRIEALTGLGDLYVRLQQPQDALGVLGHALQVAPDQLEALACYAAALSLAGRIDEAVSCCDRLVALYPDNSIALSYRATTREHAGDYDGALEDYEAALRVTGGRKPEILADTDFKRVLLLMSLGRLTEAWPLYRARMTARNPDPRGAAFAARLPGWDGVVRPGQRLLVWGEQGIGDQVLFGSLLPGLLESGADIVFGCDPRLVPLFARSIPGLRVEPVDVPVDAAQIDRLAAGADVQAGLGDIGAWLRADLQAAPPPVAYLKPDPARVTALRARYESFGRRHIVGITWRSINRRLGTLKSAPLVDWLPVLNRRDILFVDMQYGDTAEERLQLKQQHGIDILHDDTVDALNDLDGYAAQAAALDLLVGCSNSGIHIAAAAGTPCWVLVPSGLGRLWYWHLERDDSPWYPQVRLFRQPAGVANDWRGTIAAVAVAMRGHLQGSVA</sequence>
<accession>A0ABV7VIF6</accession>
<keyword evidence="2 3" id="KW-0802">TPR repeat</keyword>
<dbReference type="PANTHER" id="PTHR45586">
    <property type="entry name" value="TPR REPEAT-CONTAINING PROTEIN PA4667"/>
    <property type="match status" value="1"/>
</dbReference>
<keyword evidence="5" id="KW-1185">Reference proteome</keyword>
<dbReference type="Pfam" id="PF00515">
    <property type="entry name" value="TPR_1"/>
    <property type="match status" value="1"/>
</dbReference>
<evidence type="ECO:0000256" key="2">
    <source>
        <dbReference type="ARBA" id="ARBA00022803"/>
    </source>
</evidence>
<dbReference type="PANTHER" id="PTHR45586:SF1">
    <property type="entry name" value="LIPOPOLYSACCHARIDE ASSEMBLY PROTEIN B"/>
    <property type="match status" value="1"/>
</dbReference>
<protein>
    <submittedName>
        <fullName evidence="4">Tetratricopeptide repeat protein</fullName>
    </submittedName>
</protein>
<feature type="repeat" description="TPR" evidence="3">
    <location>
        <begin position="76"/>
        <end position="109"/>
    </location>
</feature>
<evidence type="ECO:0000313" key="4">
    <source>
        <dbReference type="EMBL" id="MFC3676969.1"/>
    </source>
</evidence>
<dbReference type="SMART" id="SM00028">
    <property type="entry name" value="TPR"/>
    <property type="match status" value="9"/>
</dbReference>
<feature type="repeat" description="TPR" evidence="3">
    <location>
        <begin position="249"/>
        <end position="282"/>
    </location>
</feature>
<proteinExistence type="predicted"/>
<dbReference type="RefSeq" id="WP_379728302.1">
    <property type="nucleotide sequence ID" value="NZ_JBHRYJ010000003.1"/>
</dbReference>
<dbReference type="EMBL" id="JBHRYJ010000003">
    <property type="protein sequence ID" value="MFC3676969.1"/>
    <property type="molecule type" value="Genomic_DNA"/>
</dbReference>
<dbReference type="Gene3D" id="1.25.40.10">
    <property type="entry name" value="Tetratricopeptide repeat domain"/>
    <property type="match status" value="3"/>
</dbReference>
<dbReference type="SUPFAM" id="SSF53756">
    <property type="entry name" value="UDP-Glycosyltransferase/glycogen phosphorylase"/>
    <property type="match status" value="1"/>
</dbReference>
<dbReference type="Gene3D" id="3.40.50.2000">
    <property type="entry name" value="Glycogen Phosphorylase B"/>
    <property type="match status" value="1"/>
</dbReference>
<evidence type="ECO:0000256" key="3">
    <source>
        <dbReference type="PROSITE-ProRule" id="PRU00339"/>
    </source>
</evidence>
<reference evidence="5" key="1">
    <citation type="journal article" date="2019" name="Int. J. Syst. Evol. Microbiol.">
        <title>The Global Catalogue of Microorganisms (GCM) 10K type strain sequencing project: providing services to taxonomists for standard genome sequencing and annotation.</title>
        <authorList>
            <consortium name="The Broad Institute Genomics Platform"/>
            <consortium name="The Broad Institute Genome Sequencing Center for Infectious Disease"/>
            <person name="Wu L."/>
            <person name="Ma J."/>
        </authorList>
    </citation>
    <scope>NUCLEOTIDE SEQUENCE [LARGE SCALE GENOMIC DNA]</scope>
    <source>
        <strain evidence="5">KCTC 42182</strain>
    </source>
</reference>
<keyword evidence="1" id="KW-0677">Repeat</keyword>
<organism evidence="4 5">
    <name type="scientific">Ferrovibrio xuzhouensis</name>
    <dbReference type="NCBI Taxonomy" id="1576914"/>
    <lineage>
        <taxon>Bacteria</taxon>
        <taxon>Pseudomonadati</taxon>
        <taxon>Pseudomonadota</taxon>
        <taxon>Alphaproteobacteria</taxon>
        <taxon>Rhodospirillales</taxon>
        <taxon>Rhodospirillaceae</taxon>
        <taxon>Ferrovibrio</taxon>
    </lineage>
</organism>
<gene>
    <name evidence="4" type="ORF">ACFOOQ_15530</name>
</gene>
<dbReference type="InterPro" id="IPR051012">
    <property type="entry name" value="CellSynth/LPSAsmb/PSIAsmb"/>
</dbReference>
<dbReference type="SUPFAM" id="SSF48452">
    <property type="entry name" value="TPR-like"/>
    <property type="match status" value="2"/>
</dbReference>
<dbReference type="PROSITE" id="PS50005">
    <property type="entry name" value="TPR"/>
    <property type="match status" value="3"/>
</dbReference>
<comment type="caution">
    <text evidence="4">The sequence shown here is derived from an EMBL/GenBank/DDBJ whole genome shotgun (WGS) entry which is preliminary data.</text>
</comment>
<evidence type="ECO:0000256" key="1">
    <source>
        <dbReference type="ARBA" id="ARBA00022737"/>
    </source>
</evidence>
<feature type="repeat" description="TPR" evidence="3">
    <location>
        <begin position="42"/>
        <end position="75"/>
    </location>
</feature>
<dbReference type="InterPro" id="IPR019734">
    <property type="entry name" value="TPR_rpt"/>
</dbReference>
<dbReference type="InterPro" id="IPR011990">
    <property type="entry name" value="TPR-like_helical_dom_sf"/>
</dbReference>